<dbReference type="RefSeq" id="WP_049614007.1">
    <property type="nucleotide sequence ID" value="NZ_CAWMMU010000016.1"/>
</dbReference>
<dbReference type="EMBL" id="CQAZ01000028">
    <property type="protein sequence ID" value="CNI09650.1"/>
    <property type="molecule type" value="Genomic_DNA"/>
</dbReference>
<keyword evidence="1" id="KW-0732">Signal</keyword>
<evidence type="ECO:0000313" key="5">
    <source>
        <dbReference type="Proteomes" id="UP000044625"/>
    </source>
</evidence>
<feature type="domain" description="Spore coat protein U/FanG" evidence="2">
    <location>
        <begin position="26"/>
        <end position="174"/>
    </location>
</feature>
<dbReference type="PANTHER" id="PTHR37089:SF4">
    <property type="entry name" value="EXPORTED PROTEIN"/>
    <property type="match status" value="1"/>
</dbReference>
<reference evidence="3" key="3">
    <citation type="submission" date="2015-03" db="EMBL/GenBank/DDBJ databases">
        <authorList>
            <person name="Murphy D."/>
        </authorList>
    </citation>
    <scope>NUCLEOTIDE SEQUENCE [LARGE SCALE GENOMIC DNA]</scope>
    <source>
        <strain evidence="3">A125KOH2</strain>
    </source>
</reference>
<reference evidence="4 5" key="1">
    <citation type="submission" date="2015-03" db="EMBL/GenBank/DDBJ databases">
        <authorList>
            <consortium name="Pathogen Informatics"/>
            <person name="Murphy D."/>
        </authorList>
    </citation>
    <scope>NUCLEOTIDE SEQUENCE [LARGE SCALE GENOMIC DNA]</scope>
    <source>
        <strain evidence="4">Type strain: CIP110230</strain>
        <strain evidence="5">type strain: CIP110230</strain>
    </source>
</reference>
<dbReference type="AlphaFoldDB" id="A0A0T9QGB6"/>
<proteinExistence type="predicted"/>
<evidence type="ECO:0000256" key="1">
    <source>
        <dbReference type="SAM" id="SignalP"/>
    </source>
</evidence>
<dbReference type="Proteomes" id="UP000044625">
    <property type="component" value="Unassembled WGS sequence"/>
</dbReference>
<dbReference type="SMART" id="SM00972">
    <property type="entry name" value="SCPU"/>
    <property type="match status" value="1"/>
</dbReference>
<keyword evidence="5" id="KW-1185">Reference proteome</keyword>
<evidence type="ECO:0000313" key="3">
    <source>
        <dbReference type="EMBL" id="CNI09650.1"/>
    </source>
</evidence>
<sequence>MKKTLLIIGAMTVLQVAPVANAGTATGAIAATLIITTGCYVNDGTSTGNMSNLGTINFGSVSDLTAPRNVTFSGTTDGSLSLYCSNNTPYTISIDNGLHNNSGQRRLTGGTSAFVNYNLYKDSAMAQPWDSTPTTGTQSGTGAGLSTAIPLIIYAQVPIQTTPLVGTYTDTVTVAVTW</sequence>
<feature type="signal peptide" evidence="1">
    <location>
        <begin position="1"/>
        <end position="22"/>
    </location>
</feature>
<organism evidence="3 6">
    <name type="scientific">Yersinia pekkanenii</name>
    <dbReference type="NCBI Taxonomy" id="1288385"/>
    <lineage>
        <taxon>Bacteria</taxon>
        <taxon>Pseudomonadati</taxon>
        <taxon>Pseudomonadota</taxon>
        <taxon>Gammaproteobacteria</taxon>
        <taxon>Enterobacterales</taxon>
        <taxon>Yersiniaceae</taxon>
        <taxon>Yersinia</taxon>
    </lineage>
</organism>
<gene>
    <name evidence="3" type="ORF">ERS008529_03058</name>
    <name evidence="4" type="ORF">ERS137968_03098</name>
</gene>
<dbReference type="PANTHER" id="PTHR37089">
    <property type="entry name" value="PROTEIN U-RELATED"/>
    <property type="match status" value="1"/>
</dbReference>
<evidence type="ECO:0000313" key="6">
    <source>
        <dbReference type="Proteomes" id="UP000045840"/>
    </source>
</evidence>
<dbReference type="EMBL" id="CWJL01000016">
    <property type="protein sequence ID" value="CRY68000.1"/>
    <property type="molecule type" value="Genomic_DNA"/>
</dbReference>
<protein>
    <submittedName>
        <fullName evidence="3">Spore coat U domain-containing protein</fullName>
    </submittedName>
</protein>
<evidence type="ECO:0000313" key="4">
    <source>
        <dbReference type="EMBL" id="CRY68000.1"/>
    </source>
</evidence>
<dbReference type="InterPro" id="IPR007893">
    <property type="entry name" value="Spore_coat_U/FanG"/>
</dbReference>
<accession>A0A0T9QGB6</accession>
<dbReference type="Pfam" id="PF05229">
    <property type="entry name" value="SCPU"/>
    <property type="match status" value="1"/>
</dbReference>
<evidence type="ECO:0000259" key="2">
    <source>
        <dbReference type="Pfam" id="PF05229"/>
    </source>
</evidence>
<reference evidence="6" key="2">
    <citation type="submission" date="2015-03" db="EMBL/GenBank/DDBJ databases">
        <authorList>
            <consortium name="Pathogen Informatics"/>
        </authorList>
    </citation>
    <scope>NUCLEOTIDE SEQUENCE [LARGE SCALE GENOMIC DNA]</scope>
    <source>
        <strain evidence="6">A125KOH2</strain>
    </source>
</reference>
<dbReference type="OrthoDB" id="129846at2"/>
<dbReference type="STRING" id="1288385.ERS137968_03098"/>
<dbReference type="Proteomes" id="UP000045840">
    <property type="component" value="Unassembled WGS sequence"/>
</dbReference>
<dbReference type="InterPro" id="IPR053167">
    <property type="entry name" value="Spore_coat_component"/>
</dbReference>
<feature type="chain" id="PRO_5006695382" evidence="1">
    <location>
        <begin position="23"/>
        <end position="178"/>
    </location>
</feature>
<name>A0A0T9QGB6_9GAMM</name>